<name>A0A8C5BZU9_GADMO</name>
<proteinExistence type="predicted"/>
<dbReference type="OMA" id="AGELFQF"/>
<keyword evidence="2" id="KW-1185">Reference proteome</keyword>
<evidence type="ECO:0008006" key="3">
    <source>
        <dbReference type="Google" id="ProtNLM"/>
    </source>
</evidence>
<dbReference type="GeneTree" id="ENSGT01030000234854"/>
<dbReference type="Ensembl" id="ENSGMOT00000075668.1">
    <property type="protein sequence ID" value="ENSGMOP00000053716.1"/>
    <property type="gene ID" value="ENSGMOG00000023457.1"/>
</dbReference>
<dbReference type="PROSITE" id="PS50877">
    <property type="entry name" value="GOLOCO"/>
    <property type="match status" value="1"/>
</dbReference>
<dbReference type="AlphaFoldDB" id="A0A8C5BZU9"/>
<evidence type="ECO:0000313" key="2">
    <source>
        <dbReference type="Proteomes" id="UP000694546"/>
    </source>
</evidence>
<dbReference type="InterPro" id="IPR011990">
    <property type="entry name" value="TPR-like_helical_dom_sf"/>
</dbReference>
<dbReference type="PANTHER" id="PTHR47503">
    <property type="entry name" value="PURKINJE CELL PROTEIN 2"/>
    <property type="match status" value="1"/>
</dbReference>
<dbReference type="Pfam" id="PF02188">
    <property type="entry name" value="GoLoco"/>
    <property type="match status" value="1"/>
</dbReference>
<dbReference type="InterPro" id="IPR042168">
    <property type="entry name" value="Pcp2"/>
</dbReference>
<dbReference type="Proteomes" id="UP000694546">
    <property type="component" value="Chromosome 2"/>
</dbReference>
<protein>
    <recommendedName>
        <fullName evidence="3">Purkinje cell protein 2</fullName>
    </recommendedName>
</protein>
<dbReference type="PANTHER" id="PTHR47503:SF1">
    <property type="entry name" value="PURKINJE CELL PROTEIN 2 HOMOLOG"/>
    <property type="match status" value="1"/>
</dbReference>
<dbReference type="GO" id="GO:0005085">
    <property type="term" value="F:guanyl-nucleotide exchange factor activity"/>
    <property type="evidence" value="ECO:0007669"/>
    <property type="project" value="InterPro"/>
</dbReference>
<reference evidence="1" key="2">
    <citation type="submission" date="2025-09" db="UniProtKB">
        <authorList>
            <consortium name="Ensembl"/>
        </authorList>
    </citation>
    <scope>IDENTIFICATION</scope>
</reference>
<reference evidence="1" key="1">
    <citation type="submission" date="2025-08" db="UniProtKB">
        <authorList>
            <consortium name="Ensembl"/>
        </authorList>
    </citation>
    <scope>IDENTIFICATION</scope>
</reference>
<dbReference type="SMART" id="SM00390">
    <property type="entry name" value="GoLoco"/>
    <property type="match status" value="2"/>
</dbReference>
<dbReference type="Gene3D" id="1.25.40.10">
    <property type="entry name" value="Tetratricopeptide repeat domain"/>
    <property type="match status" value="1"/>
</dbReference>
<organism evidence="1 2">
    <name type="scientific">Gadus morhua</name>
    <name type="common">Atlantic cod</name>
    <dbReference type="NCBI Taxonomy" id="8049"/>
    <lineage>
        <taxon>Eukaryota</taxon>
        <taxon>Metazoa</taxon>
        <taxon>Chordata</taxon>
        <taxon>Craniata</taxon>
        <taxon>Vertebrata</taxon>
        <taxon>Euteleostomi</taxon>
        <taxon>Actinopterygii</taxon>
        <taxon>Neopterygii</taxon>
        <taxon>Teleostei</taxon>
        <taxon>Neoteleostei</taxon>
        <taxon>Acanthomorphata</taxon>
        <taxon>Zeiogadaria</taxon>
        <taxon>Gadariae</taxon>
        <taxon>Gadiformes</taxon>
        <taxon>Gadoidei</taxon>
        <taxon>Gadidae</taxon>
        <taxon>Gadus</taxon>
    </lineage>
</organism>
<sequence length="126" mass="13879">KGKGEGEGEGGRAAFLLSFSIQPMVEVDQDKFLRMMSHASHGRMEEQRCVLNPSKRPDSERFFSLLSNTQGRRLDDQRVTLPSLPGIRNGGTTSSAEATGSSQMLYMVSKVQVGPIPPRTLTVRQQ</sequence>
<dbReference type="InterPro" id="IPR003109">
    <property type="entry name" value="GoLoco_motif"/>
</dbReference>
<evidence type="ECO:0000313" key="1">
    <source>
        <dbReference type="Ensembl" id="ENSGMOP00000053716.1"/>
    </source>
</evidence>
<accession>A0A8C5BZU9</accession>